<proteinExistence type="predicted"/>
<feature type="signal peptide" evidence="3">
    <location>
        <begin position="1"/>
        <end position="17"/>
    </location>
</feature>
<dbReference type="InterPro" id="IPR012677">
    <property type="entry name" value="Nucleotide-bd_a/b_plait_sf"/>
</dbReference>
<dbReference type="SMART" id="SM00360">
    <property type="entry name" value="RRM"/>
    <property type="match status" value="1"/>
</dbReference>
<reference evidence="5 6" key="1">
    <citation type="submission" date="2019-09" db="EMBL/GenBank/DDBJ databases">
        <title>A chromosome-level genome assembly of the Chinese tupelo Nyssa sinensis.</title>
        <authorList>
            <person name="Yang X."/>
            <person name="Kang M."/>
            <person name="Yang Y."/>
            <person name="Xiong H."/>
            <person name="Wang M."/>
            <person name="Zhang Z."/>
            <person name="Wang Z."/>
            <person name="Wu H."/>
            <person name="Ma T."/>
            <person name="Liu J."/>
            <person name="Xi Z."/>
        </authorList>
    </citation>
    <scope>NUCLEOTIDE SEQUENCE [LARGE SCALE GENOMIC DNA]</scope>
    <source>
        <strain evidence="5">J267</strain>
        <tissue evidence="5">Leaf</tissue>
    </source>
</reference>
<dbReference type="Gene3D" id="3.30.70.330">
    <property type="match status" value="1"/>
</dbReference>
<evidence type="ECO:0000256" key="1">
    <source>
        <dbReference type="ARBA" id="ARBA00022884"/>
    </source>
</evidence>
<dbReference type="PANTHER" id="PTHR48025:SF3">
    <property type="entry name" value="31 KDA RIBONUCLEOPROTEIN, CHLOROPLASTIC-RELATED"/>
    <property type="match status" value="1"/>
</dbReference>
<feature type="domain" description="RRM" evidence="4">
    <location>
        <begin position="31"/>
        <end position="97"/>
    </location>
</feature>
<keyword evidence="1 2" id="KW-0694">RNA-binding</keyword>
<dbReference type="PANTHER" id="PTHR48025">
    <property type="entry name" value="OS02G0815200 PROTEIN"/>
    <property type="match status" value="1"/>
</dbReference>
<dbReference type="Proteomes" id="UP000325577">
    <property type="component" value="Linkage Group LG18"/>
</dbReference>
<gene>
    <name evidence="5" type="ORF">F0562_031788</name>
</gene>
<dbReference type="GO" id="GO:0009535">
    <property type="term" value="C:chloroplast thylakoid membrane"/>
    <property type="evidence" value="ECO:0007669"/>
    <property type="project" value="TreeGrafter"/>
</dbReference>
<dbReference type="EMBL" id="CM018041">
    <property type="protein sequence ID" value="KAA8534271.1"/>
    <property type="molecule type" value="Genomic_DNA"/>
</dbReference>
<evidence type="ECO:0000313" key="6">
    <source>
        <dbReference type="Proteomes" id="UP000325577"/>
    </source>
</evidence>
<dbReference type="AlphaFoldDB" id="A0A5J5AZ67"/>
<dbReference type="SUPFAM" id="SSF54928">
    <property type="entry name" value="RNA-binding domain, RBD"/>
    <property type="match status" value="1"/>
</dbReference>
<sequence length="97" mass="10888">MPLLLWLNILSFPLVESFCILDIESGGDDGSKIFVGNLPFDVESEKLAHLFEQAGVVEIAEVIYNRETDRSRGFGFGTMNTVEDAEKAVLMFHRYTS</sequence>
<dbReference type="InterPro" id="IPR035979">
    <property type="entry name" value="RBD_domain_sf"/>
</dbReference>
<evidence type="ECO:0000256" key="2">
    <source>
        <dbReference type="PROSITE-ProRule" id="PRU00176"/>
    </source>
</evidence>
<name>A0A5J5AZ67_9ASTE</name>
<accession>A0A5J5AZ67</accession>
<feature type="chain" id="PRO_5023917990" description="RRM domain-containing protein" evidence="3">
    <location>
        <begin position="18"/>
        <end position="97"/>
    </location>
</feature>
<evidence type="ECO:0000256" key="3">
    <source>
        <dbReference type="SAM" id="SignalP"/>
    </source>
</evidence>
<dbReference type="PROSITE" id="PS50102">
    <property type="entry name" value="RRM"/>
    <property type="match status" value="1"/>
</dbReference>
<dbReference type="GO" id="GO:0003729">
    <property type="term" value="F:mRNA binding"/>
    <property type="evidence" value="ECO:0007669"/>
    <property type="project" value="TreeGrafter"/>
</dbReference>
<dbReference type="InterPro" id="IPR000504">
    <property type="entry name" value="RRM_dom"/>
</dbReference>
<evidence type="ECO:0000313" key="5">
    <source>
        <dbReference type="EMBL" id="KAA8534271.1"/>
    </source>
</evidence>
<protein>
    <recommendedName>
        <fullName evidence="4">RRM domain-containing protein</fullName>
    </recommendedName>
</protein>
<dbReference type="OrthoDB" id="439808at2759"/>
<dbReference type="GO" id="GO:1901259">
    <property type="term" value="P:chloroplast rRNA processing"/>
    <property type="evidence" value="ECO:0007669"/>
    <property type="project" value="TreeGrafter"/>
</dbReference>
<keyword evidence="6" id="KW-1185">Reference proteome</keyword>
<dbReference type="InterPro" id="IPR050502">
    <property type="entry name" value="Euk_RNA-bind_prot"/>
</dbReference>
<evidence type="ECO:0000259" key="4">
    <source>
        <dbReference type="PROSITE" id="PS50102"/>
    </source>
</evidence>
<keyword evidence="3" id="KW-0732">Signal</keyword>
<dbReference type="Pfam" id="PF00076">
    <property type="entry name" value="RRM_1"/>
    <property type="match status" value="1"/>
</dbReference>
<organism evidence="5 6">
    <name type="scientific">Nyssa sinensis</name>
    <dbReference type="NCBI Taxonomy" id="561372"/>
    <lineage>
        <taxon>Eukaryota</taxon>
        <taxon>Viridiplantae</taxon>
        <taxon>Streptophyta</taxon>
        <taxon>Embryophyta</taxon>
        <taxon>Tracheophyta</taxon>
        <taxon>Spermatophyta</taxon>
        <taxon>Magnoliopsida</taxon>
        <taxon>eudicotyledons</taxon>
        <taxon>Gunneridae</taxon>
        <taxon>Pentapetalae</taxon>
        <taxon>asterids</taxon>
        <taxon>Cornales</taxon>
        <taxon>Nyssaceae</taxon>
        <taxon>Nyssa</taxon>
    </lineage>
</organism>